<dbReference type="InParanoid" id="A0A1B7NCL3"/>
<organism evidence="3 4">
    <name type="scientific">Rhizopogon vinicolor AM-OR11-026</name>
    <dbReference type="NCBI Taxonomy" id="1314800"/>
    <lineage>
        <taxon>Eukaryota</taxon>
        <taxon>Fungi</taxon>
        <taxon>Dikarya</taxon>
        <taxon>Basidiomycota</taxon>
        <taxon>Agaricomycotina</taxon>
        <taxon>Agaricomycetes</taxon>
        <taxon>Agaricomycetidae</taxon>
        <taxon>Boletales</taxon>
        <taxon>Suillineae</taxon>
        <taxon>Rhizopogonaceae</taxon>
        <taxon>Rhizopogon</taxon>
    </lineage>
</organism>
<name>A0A1B7NCL3_9AGAM</name>
<accession>A0A1B7NCL3</accession>
<dbReference type="InterPro" id="IPR006598">
    <property type="entry name" value="CAP10"/>
</dbReference>
<gene>
    <name evidence="3" type="ORF">K503DRAFT_332831</name>
</gene>
<evidence type="ECO:0000256" key="1">
    <source>
        <dbReference type="SAM" id="MobiDB-lite"/>
    </source>
</evidence>
<reference evidence="3 4" key="1">
    <citation type="submission" date="2016-06" db="EMBL/GenBank/DDBJ databases">
        <title>Comparative genomics of the ectomycorrhizal sister species Rhizopogon vinicolor and Rhizopogon vesiculosus (Basidiomycota: Boletales) reveals a divergence of the mating type B locus.</title>
        <authorList>
            <consortium name="DOE Joint Genome Institute"/>
            <person name="Mujic A.B."/>
            <person name="Kuo A."/>
            <person name="Tritt A."/>
            <person name="Lipzen A."/>
            <person name="Chen C."/>
            <person name="Johnson J."/>
            <person name="Sharma A."/>
            <person name="Barry K."/>
            <person name="Grigoriev I.V."/>
            <person name="Spatafora J.W."/>
        </authorList>
    </citation>
    <scope>NUCLEOTIDE SEQUENCE [LARGE SCALE GENOMIC DNA]</scope>
    <source>
        <strain evidence="3 4">AM-OR11-026</strain>
    </source>
</reference>
<dbReference type="Pfam" id="PF05686">
    <property type="entry name" value="Glyco_transf_90"/>
    <property type="match status" value="1"/>
</dbReference>
<protein>
    <recommendedName>
        <fullName evidence="2">Glycosyl transferase CAP10 domain-containing protein</fullName>
    </recommendedName>
</protein>
<sequence length="122" mass="14029">MRLNHGMLDIVFAGSPNQCKPETRKELEEKNESEGGGQVQVDGNGWSSQFKRLMTANTLTFKSTIYPECRYRFTDRLAPWVHYVPIQNAYTTPSCSSAVSLRFEGRMGSWWQRSRGRGWGEF</sequence>
<dbReference type="AlphaFoldDB" id="A0A1B7NCL3"/>
<feature type="region of interest" description="Disordered" evidence="1">
    <location>
        <begin position="17"/>
        <end position="43"/>
    </location>
</feature>
<feature type="domain" description="Glycosyl transferase CAP10" evidence="2">
    <location>
        <begin position="38"/>
        <end position="94"/>
    </location>
</feature>
<dbReference type="STRING" id="1314800.A0A1B7NCL3"/>
<evidence type="ECO:0000313" key="4">
    <source>
        <dbReference type="Proteomes" id="UP000092154"/>
    </source>
</evidence>
<dbReference type="EMBL" id="KV448154">
    <property type="protein sequence ID" value="OAX42548.1"/>
    <property type="molecule type" value="Genomic_DNA"/>
</dbReference>
<proteinExistence type="predicted"/>
<feature type="compositionally biased region" description="Basic and acidic residues" evidence="1">
    <location>
        <begin position="21"/>
        <end position="33"/>
    </location>
</feature>
<dbReference type="Proteomes" id="UP000092154">
    <property type="component" value="Unassembled WGS sequence"/>
</dbReference>
<evidence type="ECO:0000259" key="2">
    <source>
        <dbReference type="Pfam" id="PF05686"/>
    </source>
</evidence>
<dbReference type="OrthoDB" id="5152223at2759"/>
<keyword evidence="4" id="KW-1185">Reference proteome</keyword>
<evidence type="ECO:0000313" key="3">
    <source>
        <dbReference type="EMBL" id="OAX42548.1"/>
    </source>
</evidence>